<dbReference type="PANTHER" id="PTHR12965">
    <property type="entry name" value="VACUOLAR PROTEIN SORTING 54"/>
    <property type="match status" value="1"/>
</dbReference>
<dbReference type="Proteomes" id="UP000198341">
    <property type="component" value="Chromosome 5"/>
</dbReference>
<dbReference type="InterPro" id="IPR039745">
    <property type="entry name" value="Vps54"/>
</dbReference>
<feature type="compositionally biased region" description="Basic and acidic residues" evidence="8">
    <location>
        <begin position="20"/>
        <end position="33"/>
    </location>
</feature>
<feature type="domain" description="Vacuolar protein sorting-associated protein 54 C-terminal" evidence="9">
    <location>
        <begin position="857"/>
        <end position="1012"/>
    </location>
</feature>
<keyword evidence="6" id="KW-0333">Golgi apparatus</keyword>
<dbReference type="InterPro" id="IPR012501">
    <property type="entry name" value="Vps54_C"/>
</dbReference>
<dbReference type="GO" id="GO:0006896">
    <property type="term" value="P:Golgi to vacuole transport"/>
    <property type="evidence" value="ECO:0007669"/>
    <property type="project" value="TreeGrafter"/>
</dbReference>
<evidence type="ECO:0000256" key="5">
    <source>
        <dbReference type="ARBA" id="ARBA00022927"/>
    </source>
</evidence>
<sequence>MEARTSKENEEEEEKKKKKEFNNDDSFLKKDKKEDEEEERRRIASLIAETSYLTSVLNAPSGEATTTASSSSSSNDFYDYYDFGFTSAVYSLFGYASEDGNTGSATNNNNNNINNNKMMMMMEKESNLLLDEKRIEQTLLKNHGVIKKTLPEVSPTDFEKYLRAIRTSYARFVATRAMAKKKNKSAGTASKSSSAGSALADGFAATNNMNADDFEEQMHRQNQLLSSVPSIFFREEFDLTSREAFEEILPCLVRDLVGESNNNNNNNNKTSLDDDNVANSAVLAQEQLGQYLDLVESVIMKRVGDRAEAFLEAMAKTKKLQETIEETKKAVVDLRTNNRRSFRRAAHATAKVKETWRRRDNILRLAETLKDIENIRQTKLDVDVLLESGEYSECLEAIDECERSLRAAIERATKNNSEEGEVEEEKGSSSMSSASNKHMNISNSSGGKSNAATTTTKNVFSCFSHLPKDLEIAKRKCTGGITAELCSRARVESNIVDDGIANIVKYGVDDQIKDDEGSFDKDEYDRVSESILPALRGLLRSSTVMPTVDAIHAVSREILRDLKRDVERVCEKVFASVGGKTNTPSKVSAAVAENKNAEDGNMENIYLALQNCSSDNYIRTLDAVSKIMSRLHFKRGEIIRDVLMSVFTSSSDEFDENASESAGAVETPKSLPSPKFSMDFVLKEARDEANERFSRDGISKAVFAIRESSNSIIDGGSMLFARLLSCRKHVNAKLDATSFTRITKASDAFIRLAENANKKNGKRCVALRSQVHSQARLFLNVKHAAELDKLKTLLEQESWSQATVPAHFQELLDRLSAVASSTEKDEKKESNATTNAENDKNQPLPTKIIDKNTKVEHVATTTALMLIRTLNDYSDIAESIPDLSADVARRVAELLGAFNDGACVLVLGAQAMQGANLRSITAKHLSVTQQSLRLFQSLAPVLKAKLSDITTTKFGSSSDNVAAATGEGKLPSIGNEDARRKLAFANLDKVGRDFETHCERIHLKLIEIIRERLRFHRGTLPQLAKAWENEPLEDFDKEASQFSKGLMKELGTLSKVVRGMFEENDQNNVLGVVALEFDAKLASSLRTVWEERKSVGGTIERHVKADCEALRECLHGLAGKFDSDIIGRELKELAEVVAESIKHNDARLADEAKLLKAKMKAMAAEAETKTPTKSPTPKKSTTNEENMDSAPASTSSPPAKGEEAKDPVAAASPDEDERKDENAKSDDE</sequence>
<feature type="compositionally biased region" description="Basic and acidic residues" evidence="8">
    <location>
        <begin position="1219"/>
        <end position="1228"/>
    </location>
</feature>
<accession>K8EFZ6</accession>
<evidence type="ECO:0000256" key="7">
    <source>
        <dbReference type="ARBA" id="ARBA00023054"/>
    </source>
</evidence>
<keyword evidence="5" id="KW-0653">Protein transport</keyword>
<dbReference type="eggNOG" id="KOG2115">
    <property type="taxonomic scope" value="Eukaryota"/>
</dbReference>
<dbReference type="EMBL" id="FO082274">
    <property type="protein sequence ID" value="CCO16916.1"/>
    <property type="molecule type" value="Genomic_DNA"/>
</dbReference>
<evidence type="ECO:0000313" key="11">
    <source>
        <dbReference type="EMBL" id="CCO16916.1"/>
    </source>
</evidence>
<feature type="compositionally biased region" description="Polar residues" evidence="8">
    <location>
        <begin position="436"/>
        <end position="450"/>
    </location>
</feature>
<evidence type="ECO:0000256" key="4">
    <source>
        <dbReference type="ARBA" id="ARBA00022448"/>
    </source>
</evidence>
<dbReference type="Pfam" id="PF07928">
    <property type="entry name" value="Vps54"/>
    <property type="match status" value="1"/>
</dbReference>
<feature type="domain" description="Vacuolar protein sorting-associated protein 54 N-terminal" evidence="10">
    <location>
        <begin position="285"/>
        <end position="405"/>
    </location>
</feature>
<proteinExistence type="inferred from homology"/>
<dbReference type="STRING" id="41875.K8EFZ6"/>
<evidence type="ECO:0000259" key="10">
    <source>
        <dbReference type="Pfam" id="PF10475"/>
    </source>
</evidence>
<dbReference type="KEGG" id="bpg:Bathy05g01750"/>
<feature type="region of interest" description="Disordered" evidence="8">
    <location>
        <begin position="1"/>
        <end position="41"/>
    </location>
</feature>
<dbReference type="GO" id="GO:0005829">
    <property type="term" value="C:cytosol"/>
    <property type="evidence" value="ECO:0007669"/>
    <property type="project" value="GOC"/>
</dbReference>
<name>K8EFZ6_9CHLO</name>
<dbReference type="GO" id="GO:0000938">
    <property type="term" value="C:GARP complex"/>
    <property type="evidence" value="ECO:0007669"/>
    <property type="project" value="InterPro"/>
</dbReference>
<dbReference type="RefSeq" id="XP_007513358.1">
    <property type="nucleotide sequence ID" value="XM_007513296.1"/>
</dbReference>
<protein>
    <recommendedName>
        <fullName evidence="3">Vacuolar protein sorting-associated protein 54</fullName>
    </recommendedName>
</protein>
<evidence type="ECO:0000256" key="1">
    <source>
        <dbReference type="ARBA" id="ARBA00004601"/>
    </source>
</evidence>
<comment type="similarity">
    <text evidence="2">Belongs to the VPS54 family.</text>
</comment>
<organism evidence="11 12">
    <name type="scientific">Bathycoccus prasinos</name>
    <dbReference type="NCBI Taxonomy" id="41875"/>
    <lineage>
        <taxon>Eukaryota</taxon>
        <taxon>Viridiplantae</taxon>
        <taxon>Chlorophyta</taxon>
        <taxon>Mamiellophyceae</taxon>
        <taxon>Mamiellales</taxon>
        <taxon>Bathycoccaceae</taxon>
        <taxon>Bathycoccus</taxon>
    </lineage>
</organism>
<feature type="region of interest" description="Disordered" evidence="8">
    <location>
        <begin position="1162"/>
        <end position="1228"/>
    </location>
</feature>
<keyword evidence="12" id="KW-1185">Reference proteome</keyword>
<evidence type="ECO:0000256" key="2">
    <source>
        <dbReference type="ARBA" id="ARBA00009150"/>
    </source>
</evidence>
<dbReference type="AlphaFoldDB" id="K8EFZ6"/>
<dbReference type="InterPro" id="IPR019515">
    <property type="entry name" value="VPS54_N"/>
</dbReference>
<dbReference type="PANTHER" id="PTHR12965:SF0">
    <property type="entry name" value="VACUOLAR PROTEIN SORTING-ASSOCIATED PROTEIN 54"/>
    <property type="match status" value="1"/>
</dbReference>
<dbReference type="GO" id="GO:0042147">
    <property type="term" value="P:retrograde transport, endosome to Golgi"/>
    <property type="evidence" value="ECO:0007669"/>
    <property type="project" value="InterPro"/>
</dbReference>
<evidence type="ECO:0000256" key="3">
    <source>
        <dbReference type="ARBA" id="ARBA00017665"/>
    </source>
</evidence>
<evidence type="ECO:0000259" key="9">
    <source>
        <dbReference type="Pfam" id="PF07928"/>
    </source>
</evidence>
<dbReference type="Pfam" id="PF10475">
    <property type="entry name" value="Vps54_N"/>
    <property type="match status" value="1"/>
</dbReference>
<feature type="region of interest" description="Disordered" evidence="8">
    <location>
        <begin position="412"/>
        <end position="450"/>
    </location>
</feature>
<keyword evidence="7" id="KW-0175">Coiled coil</keyword>
<dbReference type="OrthoDB" id="10259024at2759"/>
<dbReference type="GO" id="GO:0015031">
    <property type="term" value="P:protein transport"/>
    <property type="evidence" value="ECO:0007669"/>
    <property type="project" value="UniProtKB-KW"/>
</dbReference>
<gene>
    <name evidence="11" type="ORF">Bathy05g01750</name>
</gene>
<dbReference type="GeneID" id="19015678"/>
<feature type="compositionally biased region" description="Low complexity" evidence="8">
    <location>
        <begin position="1162"/>
        <end position="1180"/>
    </location>
</feature>
<feature type="compositionally biased region" description="Low complexity" evidence="8">
    <location>
        <begin position="1189"/>
        <end position="1199"/>
    </location>
</feature>
<evidence type="ECO:0000256" key="8">
    <source>
        <dbReference type="SAM" id="MobiDB-lite"/>
    </source>
</evidence>
<comment type="subcellular location">
    <subcellularLocation>
        <location evidence="1">Golgi apparatus</location>
        <location evidence="1">trans-Golgi network</location>
    </subcellularLocation>
</comment>
<evidence type="ECO:0000313" key="12">
    <source>
        <dbReference type="Proteomes" id="UP000198341"/>
    </source>
</evidence>
<keyword evidence="4" id="KW-0813">Transport</keyword>
<feature type="region of interest" description="Disordered" evidence="8">
    <location>
        <begin position="819"/>
        <end position="845"/>
    </location>
</feature>
<evidence type="ECO:0000256" key="6">
    <source>
        <dbReference type="ARBA" id="ARBA00023034"/>
    </source>
</evidence>
<reference evidence="11 12" key="1">
    <citation type="submission" date="2011-10" db="EMBL/GenBank/DDBJ databases">
        <authorList>
            <person name="Genoscope - CEA"/>
        </authorList>
    </citation>
    <scope>NUCLEOTIDE SEQUENCE [LARGE SCALE GENOMIC DNA]</scope>
    <source>
        <strain evidence="11 12">RCC 1105</strain>
    </source>
</reference>
<feature type="compositionally biased region" description="Polar residues" evidence="8">
    <location>
        <begin position="831"/>
        <end position="844"/>
    </location>
</feature>
<dbReference type="GO" id="GO:0019905">
    <property type="term" value="F:syntaxin binding"/>
    <property type="evidence" value="ECO:0007669"/>
    <property type="project" value="TreeGrafter"/>
</dbReference>